<comment type="caution">
    <text evidence="1">The sequence shown here is derived from an EMBL/GenBank/DDBJ whole genome shotgun (WGS) entry which is preliminary data.</text>
</comment>
<dbReference type="RefSeq" id="WP_148542460.1">
    <property type="nucleotide sequence ID" value="NZ_VSDQ01000679.1"/>
</dbReference>
<keyword evidence="2" id="KW-1185">Reference proteome</keyword>
<reference evidence="1 2" key="1">
    <citation type="submission" date="2019-08" db="EMBL/GenBank/DDBJ databases">
        <title>Seonamhaeicola sediminis sp. nov., isolated from marine sediment.</title>
        <authorList>
            <person name="Cao W.R."/>
        </authorList>
    </citation>
    <scope>NUCLEOTIDE SEQUENCE [LARGE SCALE GENOMIC DNA]</scope>
    <source>
        <strain evidence="1 2">B011</strain>
    </source>
</reference>
<dbReference type="Proteomes" id="UP000323930">
    <property type="component" value="Unassembled WGS sequence"/>
</dbReference>
<organism evidence="1 2">
    <name type="scientific">Seonamhaeicola marinus</name>
    <dbReference type="NCBI Taxonomy" id="1912246"/>
    <lineage>
        <taxon>Bacteria</taxon>
        <taxon>Pseudomonadati</taxon>
        <taxon>Bacteroidota</taxon>
        <taxon>Flavobacteriia</taxon>
        <taxon>Flavobacteriales</taxon>
        <taxon>Flavobacteriaceae</taxon>
    </lineage>
</organism>
<dbReference type="EMBL" id="VSDQ01000679">
    <property type="protein sequence ID" value="TYA73996.1"/>
    <property type="molecule type" value="Genomic_DNA"/>
</dbReference>
<dbReference type="AlphaFoldDB" id="A0A5D0HRM5"/>
<accession>A0A5D0HRM5</accession>
<gene>
    <name evidence="1" type="ORF">FUA24_11660</name>
</gene>
<name>A0A5D0HRM5_9FLAO</name>
<proteinExistence type="predicted"/>
<evidence type="ECO:0000313" key="2">
    <source>
        <dbReference type="Proteomes" id="UP000323930"/>
    </source>
</evidence>
<dbReference type="Gene3D" id="1.10.357.10">
    <property type="entry name" value="Tetracycline Repressor, domain 2"/>
    <property type="match status" value="1"/>
</dbReference>
<evidence type="ECO:0000313" key="1">
    <source>
        <dbReference type="EMBL" id="TYA73996.1"/>
    </source>
</evidence>
<protein>
    <submittedName>
        <fullName evidence="1">Uncharacterized protein</fullName>
    </submittedName>
</protein>
<sequence>MSLPYPGQQEFNSFQSIFNECLMEVENESDVTIQFDVDVVSQFLIFSWLGAFFRLETNQSTSPKEDFKAFILQQLMN</sequence>